<evidence type="ECO:0000313" key="2">
    <source>
        <dbReference type="Proteomes" id="UP000000245"/>
    </source>
</evidence>
<dbReference type="PANTHER" id="PTHR12526:SF600">
    <property type="entry name" value="GLYCOSYL TRANSFERASE GROUP 1"/>
    <property type="match status" value="1"/>
</dbReference>
<accession>A5G2S8</accession>
<dbReference type="Pfam" id="PF13692">
    <property type="entry name" value="Glyco_trans_1_4"/>
    <property type="match status" value="1"/>
</dbReference>
<dbReference type="NCBIfam" id="TIGR03087">
    <property type="entry name" value="stp1"/>
    <property type="match status" value="1"/>
</dbReference>
<dbReference type="eggNOG" id="COG0438">
    <property type="taxonomic scope" value="Bacteria"/>
</dbReference>
<organism evidence="1 2">
    <name type="scientific">Acidiphilium cryptum (strain JF-5)</name>
    <dbReference type="NCBI Taxonomy" id="349163"/>
    <lineage>
        <taxon>Bacteria</taxon>
        <taxon>Pseudomonadati</taxon>
        <taxon>Pseudomonadota</taxon>
        <taxon>Alphaproteobacteria</taxon>
        <taxon>Acetobacterales</taxon>
        <taxon>Acidocellaceae</taxon>
        <taxon>Acidiphilium</taxon>
    </lineage>
</organism>
<dbReference type="RefSeq" id="WP_012040448.1">
    <property type="nucleotide sequence ID" value="NC_009484.1"/>
</dbReference>
<name>A5G2S8_ACICJ</name>
<reference evidence="1 2" key="1">
    <citation type="submission" date="2007-05" db="EMBL/GenBank/DDBJ databases">
        <title>Complete sequence of chromosome of Acidiphilium cryptum JF-5.</title>
        <authorList>
            <consortium name="US DOE Joint Genome Institute"/>
            <person name="Copeland A."/>
            <person name="Lucas S."/>
            <person name="Lapidus A."/>
            <person name="Barry K."/>
            <person name="Detter J.C."/>
            <person name="Glavina del Rio T."/>
            <person name="Hammon N."/>
            <person name="Israni S."/>
            <person name="Dalin E."/>
            <person name="Tice H."/>
            <person name="Pitluck S."/>
            <person name="Sims D."/>
            <person name="Brettin T."/>
            <person name="Bruce D."/>
            <person name="Han C."/>
            <person name="Schmutz J."/>
            <person name="Larimer F."/>
            <person name="Land M."/>
            <person name="Hauser L."/>
            <person name="Kyrpides N."/>
            <person name="Kim E."/>
            <person name="Magnuson T."/>
            <person name="Richardson P."/>
        </authorList>
    </citation>
    <scope>NUCLEOTIDE SEQUENCE [LARGE SCALE GENOMIC DNA]</scope>
    <source>
        <strain evidence="1 2">JF-5</strain>
    </source>
</reference>
<evidence type="ECO:0000313" key="1">
    <source>
        <dbReference type="EMBL" id="ABQ32160.1"/>
    </source>
</evidence>
<dbReference type="HOGENOM" id="CLU_028014_3_0_5"/>
<dbReference type="InterPro" id="IPR017521">
    <property type="entry name" value="Sugar_tfrase_PEP-CTERM_Stp1"/>
</dbReference>
<dbReference type="Gene3D" id="3.40.50.2000">
    <property type="entry name" value="Glycogen Phosphorylase B"/>
    <property type="match status" value="1"/>
</dbReference>
<keyword evidence="2" id="KW-1185">Reference proteome</keyword>
<dbReference type="SUPFAM" id="SSF53756">
    <property type="entry name" value="UDP-Glycosyltransferase/glycogen phosphorylase"/>
    <property type="match status" value="1"/>
</dbReference>
<dbReference type="STRING" id="349163.Acry_2970"/>
<dbReference type="Proteomes" id="UP000000245">
    <property type="component" value="Chromosome"/>
</dbReference>
<protein>
    <submittedName>
        <fullName evidence="1">Glycosyltransferase-like protein</fullName>
    </submittedName>
</protein>
<dbReference type="CAZy" id="GT4">
    <property type="family name" value="Glycosyltransferase Family 4"/>
</dbReference>
<dbReference type="KEGG" id="acr:Acry_2970"/>
<dbReference type="EMBL" id="CP000697">
    <property type="protein sequence ID" value="ABQ32160.1"/>
    <property type="molecule type" value="Genomic_DNA"/>
</dbReference>
<keyword evidence="1" id="KW-0808">Transferase</keyword>
<dbReference type="PANTHER" id="PTHR12526">
    <property type="entry name" value="GLYCOSYLTRANSFERASE"/>
    <property type="match status" value="1"/>
</dbReference>
<dbReference type="AlphaFoldDB" id="A5G2S8"/>
<dbReference type="GO" id="GO:0016757">
    <property type="term" value="F:glycosyltransferase activity"/>
    <property type="evidence" value="ECO:0007669"/>
    <property type="project" value="TreeGrafter"/>
</dbReference>
<sequence>MHLLFLAHRLPYPPNKGDKIRSFRWLDHLSRKYDVHLGCFVDRQEDMAHVETLRPGLASVAAIPLDPRLARLRALARLRPGMPLSVGYFHDRRLRAWVRQTRRNHPIERALVFSSAMAPYLDDAEALPTLFDMVDLDSEKFAAYGAESGGIRALVWRREARTLLALERAATARFTRTFLVSDAERDRFTALAPETGARTEAVPNGVDTGFFDPGQDWPNPYPPDRPAIVFTGAMDYRPNIDACLWFAQSVMPDLARDRPGPVFHIVGADPAPQIRALAAHPSIDVHPDVPDIRPYLRHAALAVAPLRIARGIQNKVLEAMAMARPVLTTTAALTGISAIAGRDALVADDAAAMLSGARAILRGEWPGLGAAGRASVTANHGWSTALAALDRVLA</sequence>
<gene>
    <name evidence="1" type="ordered locus">Acry_2970</name>
</gene>
<dbReference type="CDD" id="cd03801">
    <property type="entry name" value="GT4_PimA-like"/>
    <property type="match status" value="1"/>
</dbReference>
<proteinExistence type="predicted"/>